<gene>
    <name evidence="1" type="ORF">OLEA9_A017347</name>
</gene>
<comment type="caution">
    <text evidence="1">The sequence shown here is derived from an EMBL/GenBank/DDBJ whole genome shotgun (WGS) entry which is preliminary data.</text>
</comment>
<dbReference type="EMBL" id="CACTIH010007546">
    <property type="protein sequence ID" value="CAA3015369.1"/>
    <property type="molecule type" value="Genomic_DNA"/>
</dbReference>
<reference evidence="1 2" key="1">
    <citation type="submission" date="2019-12" db="EMBL/GenBank/DDBJ databases">
        <authorList>
            <person name="Alioto T."/>
            <person name="Alioto T."/>
            <person name="Gomez Garrido J."/>
        </authorList>
    </citation>
    <scope>NUCLEOTIDE SEQUENCE [LARGE SCALE GENOMIC DNA]</scope>
</reference>
<accession>A0A8S0UFK2</accession>
<keyword evidence="2" id="KW-1185">Reference proteome</keyword>
<name>A0A8S0UFK2_OLEEU</name>
<evidence type="ECO:0000313" key="2">
    <source>
        <dbReference type="Proteomes" id="UP000594638"/>
    </source>
</evidence>
<evidence type="ECO:0000313" key="1">
    <source>
        <dbReference type="EMBL" id="CAA3015369.1"/>
    </source>
</evidence>
<organism evidence="1 2">
    <name type="scientific">Olea europaea subsp. europaea</name>
    <dbReference type="NCBI Taxonomy" id="158383"/>
    <lineage>
        <taxon>Eukaryota</taxon>
        <taxon>Viridiplantae</taxon>
        <taxon>Streptophyta</taxon>
        <taxon>Embryophyta</taxon>
        <taxon>Tracheophyta</taxon>
        <taxon>Spermatophyta</taxon>
        <taxon>Magnoliopsida</taxon>
        <taxon>eudicotyledons</taxon>
        <taxon>Gunneridae</taxon>
        <taxon>Pentapetalae</taxon>
        <taxon>asterids</taxon>
        <taxon>lamiids</taxon>
        <taxon>Lamiales</taxon>
        <taxon>Oleaceae</taxon>
        <taxon>Oleeae</taxon>
        <taxon>Olea</taxon>
    </lineage>
</organism>
<sequence>AIRPTVPINILSTQNSWRKVNQYKQGRQDNQDATGHRDDVDIHMASQHEPLVDTPVLQQMFATMTGLSRDVQQLQQSFTTLDLRIQDMQTDIGIVRASASRTQEDVSNLCRSTDRLIGGWTVILE</sequence>
<dbReference type="Gramene" id="OE9A017347T1">
    <property type="protein sequence ID" value="OE9A017347C1"/>
    <property type="gene ID" value="OE9A017347"/>
</dbReference>
<feature type="non-terminal residue" evidence="1">
    <location>
        <position position="1"/>
    </location>
</feature>
<dbReference type="Proteomes" id="UP000594638">
    <property type="component" value="Unassembled WGS sequence"/>
</dbReference>
<proteinExistence type="predicted"/>
<protein>
    <submittedName>
        <fullName evidence="1">Uncharacterized protein</fullName>
    </submittedName>
</protein>
<dbReference type="AlphaFoldDB" id="A0A8S0UFK2"/>